<evidence type="ECO:0000256" key="1">
    <source>
        <dbReference type="ARBA" id="ARBA00012417"/>
    </source>
</evidence>
<dbReference type="Gene3D" id="3.30.420.10">
    <property type="entry name" value="Ribonuclease H-like superfamily/Ribonuclease H"/>
    <property type="match status" value="1"/>
</dbReference>
<dbReference type="SUPFAM" id="SSF53098">
    <property type="entry name" value="Ribonuclease H-like"/>
    <property type="match status" value="1"/>
</dbReference>
<dbReference type="EMBL" id="JAESVD010000006">
    <property type="protein sequence ID" value="MBL4913810.1"/>
    <property type="molecule type" value="Genomic_DNA"/>
</dbReference>
<dbReference type="InterPro" id="IPR012337">
    <property type="entry name" value="RNaseH-like_sf"/>
</dbReference>
<keyword evidence="2" id="KW-0540">Nuclease</keyword>
<accession>A0ABS1SZQ0</accession>
<dbReference type="Proteomes" id="UP000604898">
    <property type="component" value="Unassembled WGS sequence"/>
</dbReference>
<evidence type="ECO:0000256" key="3">
    <source>
        <dbReference type="ARBA" id="ARBA00022839"/>
    </source>
</evidence>
<evidence type="ECO:0000256" key="2">
    <source>
        <dbReference type="ARBA" id="ARBA00022722"/>
    </source>
</evidence>
<dbReference type="GO" id="GO:0004527">
    <property type="term" value="F:exonuclease activity"/>
    <property type="evidence" value="ECO:0007669"/>
    <property type="project" value="UniProtKB-KW"/>
</dbReference>
<dbReference type="PANTHER" id="PTHR30231">
    <property type="entry name" value="DNA POLYMERASE III SUBUNIT EPSILON"/>
    <property type="match status" value="1"/>
</dbReference>
<organism evidence="6 7">
    <name type="scientific">Shewanella schlegeliana</name>
    <dbReference type="NCBI Taxonomy" id="190308"/>
    <lineage>
        <taxon>Bacteria</taxon>
        <taxon>Pseudomonadati</taxon>
        <taxon>Pseudomonadota</taxon>
        <taxon>Gammaproteobacteria</taxon>
        <taxon>Alteromonadales</taxon>
        <taxon>Shewanellaceae</taxon>
        <taxon>Shewanella</taxon>
    </lineage>
</organism>
<dbReference type="SMART" id="SM00479">
    <property type="entry name" value="EXOIII"/>
    <property type="match status" value="1"/>
</dbReference>
<evidence type="ECO:0000259" key="5">
    <source>
        <dbReference type="SMART" id="SM00479"/>
    </source>
</evidence>
<keyword evidence="3 6" id="KW-0269">Exonuclease</keyword>
<evidence type="ECO:0000256" key="4">
    <source>
        <dbReference type="ARBA" id="ARBA00049244"/>
    </source>
</evidence>
<dbReference type="CDD" id="cd06127">
    <property type="entry name" value="DEDDh"/>
    <property type="match status" value="1"/>
</dbReference>
<feature type="domain" description="Exonuclease" evidence="5">
    <location>
        <begin position="18"/>
        <end position="185"/>
    </location>
</feature>
<dbReference type="NCBIfam" id="TIGR00573">
    <property type="entry name" value="dnaq"/>
    <property type="match status" value="1"/>
</dbReference>
<comment type="catalytic activity">
    <reaction evidence="4">
        <text>DNA(n) + a 2'-deoxyribonucleoside 5'-triphosphate = DNA(n+1) + diphosphate</text>
        <dbReference type="Rhea" id="RHEA:22508"/>
        <dbReference type="Rhea" id="RHEA-COMP:17339"/>
        <dbReference type="Rhea" id="RHEA-COMP:17340"/>
        <dbReference type="ChEBI" id="CHEBI:33019"/>
        <dbReference type="ChEBI" id="CHEBI:61560"/>
        <dbReference type="ChEBI" id="CHEBI:173112"/>
        <dbReference type="EC" id="2.7.7.7"/>
    </reaction>
</comment>
<dbReference type="PANTHER" id="PTHR30231:SF37">
    <property type="entry name" value="EXODEOXYRIBONUCLEASE 10"/>
    <property type="match status" value="1"/>
</dbReference>
<sequence>MIKLTNSKHANLSRPADTVIVLDFETTGLSPTQGDRAIEIGAVMLKDGKVIDRFQQLMNPGFRVSGFIESYTGISNAMLASAPSCEEVMAQFADFIGDYNLVAHNASFDQRFLDAELRRVGSHYIGQFACSMLIARRLYQAAPNHKLGSLVSYKNIEHDGVFHRALADSEMTASLWLAMLEDLDRDYQLSSPNFGLLQSIAKQSKANINQYLQRQK</sequence>
<keyword evidence="7" id="KW-1185">Reference proteome</keyword>
<comment type="caution">
    <text evidence="6">The sequence shown here is derived from an EMBL/GenBank/DDBJ whole genome shotgun (WGS) entry which is preliminary data.</text>
</comment>
<dbReference type="EC" id="2.7.7.7" evidence="1"/>
<evidence type="ECO:0000313" key="6">
    <source>
        <dbReference type="EMBL" id="MBL4913810.1"/>
    </source>
</evidence>
<reference evidence="6 7" key="1">
    <citation type="submission" date="2021-01" db="EMBL/GenBank/DDBJ databases">
        <title>Genome sequence of Shewanella schlegeliana JCM 11561.</title>
        <authorList>
            <person name="Zhang H."/>
            <person name="Li C."/>
        </authorList>
    </citation>
    <scope>NUCLEOTIDE SEQUENCE [LARGE SCALE GENOMIC DNA]</scope>
    <source>
        <strain evidence="6 7">JCM 11561</strain>
    </source>
</reference>
<dbReference type="InterPro" id="IPR013520">
    <property type="entry name" value="Ribonucl_H"/>
</dbReference>
<dbReference type="InterPro" id="IPR006054">
    <property type="entry name" value="DnaQ"/>
</dbReference>
<dbReference type="RefSeq" id="WP_202722071.1">
    <property type="nucleotide sequence ID" value="NZ_BPEX01000005.1"/>
</dbReference>
<evidence type="ECO:0000313" key="7">
    <source>
        <dbReference type="Proteomes" id="UP000604898"/>
    </source>
</evidence>
<protein>
    <recommendedName>
        <fullName evidence="1">DNA-directed DNA polymerase</fullName>
        <ecNumber evidence="1">2.7.7.7</ecNumber>
    </recommendedName>
</protein>
<name>A0ABS1SZQ0_9GAMM</name>
<proteinExistence type="predicted"/>
<gene>
    <name evidence="6" type="ORF">JMA39_11835</name>
</gene>
<keyword evidence="3 6" id="KW-0378">Hydrolase</keyword>
<dbReference type="InterPro" id="IPR036397">
    <property type="entry name" value="RNaseH_sf"/>
</dbReference>
<dbReference type="Pfam" id="PF00929">
    <property type="entry name" value="RNase_T"/>
    <property type="match status" value="1"/>
</dbReference>